<evidence type="ECO:0000313" key="4">
    <source>
        <dbReference type="Proteomes" id="UP000053890"/>
    </source>
</evidence>
<keyword evidence="1" id="KW-0863">Zinc-finger</keyword>
<organism evidence="3 4">
    <name type="scientific">Rhodotorula graminis (strain WP1)</name>
    <dbReference type="NCBI Taxonomy" id="578459"/>
    <lineage>
        <taxon>Eukaryota</taxon>
        <taxon>Fungi</taxon>
        <taxon>Dikarya</taxon>
        <taxon>Basidiomycota</taxon>
        <taxon>Pucciniomycotina</taxon>
        <taxon>Microbotryomycetes</taxon>
        <taxon>Sporidiobolales</taxon>
        <taxon>Sporidiobolaceae</taxon>
        <taxon>Rhodotorula</taxon>
    </lineage>
</organism>
<reference evidence="3 4" key="1">
    <citation type="journal article" date="2015" name="Front. Microbiol.">
        <title>Genome sequence of the plant growth promoting endophytic yeast Rhodotorula graminis WP1.</title>
        <authorList>
            <person name="Firrincieli A."/>
            <person name="Otillar R."/>
            <person name="Salamov A."/>
            <person name="Schmutz J."/>
            <person name="Khan Z."/>
            <person name="Redman R.S."/>
            <person name="Fleck N.D."/>
            <person name="Lindquist E."/>
            <person name="Grigoriev I.V."/>
            <person name="Doty S.L."/>
        </authorList>
    </citation>
    <scope>NUCLEOTIDE SEQUENCE [LARGE SCALE GENOMIC DNA]</scope>
    <source>
        <strain evidence="3 4">WP1</strain>
    </source>
</reference>
<dbReference type="SUPFAM" id="SSF57850">
    <property type="entry name" value="RING/U-box"/>
    <property type="match status" value="1"/>
</dbReference>
<evidence type="ECO:0000256" key="1">
    <source>
        <dbReference type="PROSITE-ProRule" id="PRU00175"/>
    </source>
</evidence>
<proteinExistence type="predicted"/>
<keyword evidence="1" id="KW-0862">Zinc</keyword>
<dbReference type="GO" id="GO:0016567">
    <property type="term" value="P:protein ubiquitination"/>
    <property type="evidence" value="ECO:0007669"/>
    <property type="project" value="TreeGrafter"/>
</dbReference>
<accession>A0A0P9EH38</accession>
<feature type="non-terminal residue" evidence="3">
    <location>
        <position position="1"/>
    </location>
</feature>
<dbReference type="Gene3D" id="3.30.40.10">
    <property type="entry name" value="Zinc/RING finger domain, C3HC4 (zinc finger)"/>
    <property type="match status" value="1"/>
</dbReference>
<dbReference type="PANTHER" id="PTHR46171">
    <property type="entry name" value="GH10160P"/>
    <property type="match status" value="1"/>
</dbReference>
<gene>
    <name evidence="3" type="ORF">RHOBADRAFT_17833</name>
</gene>
<dbReference type="InterPro" id="IPR013083">
    <property type="entry name" value="Znf_RING/FYVE/PHD"/>
</dbReference>
<name>A0A0P9EH38_RHOGW</name>
<dbReference type="STRING" id="578459.A0A0P9EH38"/>
<dbReference type="AlphaFoldDB" id="A0A0P9EH38"/>
<feature type="domain" description="RING-type" evidence="2">
    <location>
        <begin position="58"/>
        <end position="96"/>
    </location>
</feature>
<dbReference type="Pfam" id="PF13639">
    <property type="entry name" value="zf-RING_2"/>
    <property type="match status" value="1"/>
</dbReference>
<sequence length="128" mass="14427">QDDDEFDNSYEALIRLSERLGDAKPKGVSADQLESLRNAHSLDPPTLARPGLDKETRCGICLCDYEDDDDCMLTVCEHGFHDECLRSWLTQKGTCPCVLFLSLFPSRPALTFLVHRARSVCRRDHVSA</sequence>
<dbReference type="GeneID" id="28972842"/>
<protein>
    <recommendedName>
        <fullName evidence="2">RING-type domain-containing protein</fullName>
    </recommendedName>
</protein>
<keyword evidence="4" id="KW-1185">Reference proteome</keyword>
<dbReference type="PANTHER" id="PTHR46171:SF3">
    <property type="entry name" value="GH10160P"/>
    <property type="match status" value="1"/>
</dbReference>
<dbReference type="Proteomes" id="UP000053890">
    <property type="component" value="Unassembled WGS sequence"/>
</dbReference>
<evidence type="ECO:0000259" key="2">
    <source>
        <dbReference type="PROSITE" id="PS50089"/>
    </source>
</evidence>
<dbReference type="OrthoDB" id="8062037at2759"/>
<dbReference type="EMBL" id="KQ474086">
    <property type="protein sequence ID" value="KPV72623.1"/>
    <property type="molecule type" value="Genomic_DNA"/>
</dbReference>
<dbReference type="GO" id="GO:0008270">
    <property type="term" value="F:zinc ion binding"/>
    <property type="evidence" value="ECO:0007669"/>
    <property type="project" value="UniProtKB-KW"/>
</dbReference>
<dbReference type="RefSeq" id="XP_018268672.1">
    <property type="nucleotide sequence ID" value="XM_018412393.1"/>
</dbReference>
<dbReference type="PROSITE" id="PS50089">
    <property type="entry name" value="ZF_RING_2"/>
    <property type="match status" value="1"/>
</dbReference>
<keyword evidence="1" id="KW-0479">Metal-binding</keyword>
<dbReference type="InterPro" id="IPR001841">
    <property type="entry name" value="Znf_RING"/>
</dbReference>
<dbReference type="GO" id="GO:0061630">
    <property type="term" value="F:ubiquitin protein ligase activity"/>
    <property type="evidence" value="ECO:0007669"/>
    <property type="project" value="TreeGrafter"/>
</dbReference>
<evidence type="ECO:0000313" key="3">
    <source>
        <dbReference type="EMBL" id="KPV72623.1"/>
    </source>
</evidence>